<evidence type="ECO:0000313" key="2">
    <source>
        <dbReference type="Proteomes" id="UP000827872"/>
    </source>
</evidence>
<dbReference type="Proteomes" id="UP000827872">
    <property type="component" value="Linkage Group LG02"/>
</dbReference>
<organism evidence="1 2">
    <name type="scientific">Sphaerodactylus townsendi</name>
    <dbReference type="NCBI Taxonomy" id="933632"/>
    <lineage>
        <taxon>Eukaryota</taxon>
        <taxon>Metazoa</taxon>
        <taxon>Chordata</taxon>
        <taxon>Craniata</taxon>
        <taxon>Vertebrata</taxon>
        <taxon>Euteleostomi</taxon>
        <taxon>Lepidosauria</taxon>
        <taxon>Squamata</taxon>
        <taxon>Bifurcata</taxon>
        <taxon>Gekkota</taxon>
        <taxon>Sphaerodactylidae</taxon>
        <taxon>Sphaerodactylus</taxon>
    </lineage>
</organism>
<evidence type="ECO:0000313" key="1">
    <source>
        <dbReference type="EMBL" id="KAH8014118.1"/>
    </source>
</evidence>
<sequence>MAEISQFHLSGHKSTPTRELTVGLEKMMVEEKYAKLPLMKKSPKIATRVELPQEKNLTTPPPPSRPQH</sequence>
<name>A0ACB8G329_9SAUR</name>
<reference evidence="1" key="1">
    <citation type="submission" date="2021-08" db="EMBL/GenBank/DDBJ databases">
        <title>The first chromosome-level gecko genome reveals the dynamic sex chromosomes of Neotropical dwarf geckos (Sphaerodactylidae: Sphaerodactylus).</title>
        <authorList>
            <person name="Pinto B.J."/>
            <person name="Keating S.E."/>
            <person name="Gamble T."/>
        </authorList>
    </citation>
    <scope>NUCLEOTIDE SEQUENCE</scope>
    <source>
        <strain evidence="1">TG3544</strain>
    </source>
</reference>
<keyword evidence="2" id="KW-1185">Reference proteome</keyword>
<dbReference type="EMBL" id="CM037615">
    <property type="protein sequence ID" value="KAH8014118.1"/>
    <property type="molecule type" value="Genomic_DNA"/>
</dbReference>
<proteinExistence type="predicted"/>
<comment type="caution">
    <text evidence="1">The sequence shown here is derived from an EMBL/GenBank/DDBJ whole genome shotgun (WGS) entry which is preliminary data.</text>
</comment>
<gene>
    <name evidence="1" type="ORF">K3G42_026120</name>
</gene>
<protein>
    <submittedName>
        <fullName evidence="1">Uncharacterized protein</fullName>
    </submittedName>
</protein>
<accession>A0ACB8G329</accession>